<dbReference type="PANTHER" id="PTHR47027">
    <property type="entry name" value="REVERSE TRANSCRIPTASE DOMAIN-CONTAINING PROTEIN"/>
    <property type="match status" value="1"/>
</dbReference>
<evidence type="ECO:0000313" key="3">
    <source>
        <dbReference type="Proteomes" id="UP000275846"/>
    </source>
</evidence>
<protein>
    <submittedName>
        <fullName evidence="4">Reverse transcriptase domain-containing protein</fullName>
    </submittedName>
</protein>
<reference evidence="4" key="1">
    <citation type="submission" date="2016-06" db="UniProtKB">
        <authorList>
            <consortium name="WormBaseParasite"/>
        </authorList>
    </citation>
    <scope>IDENTIFICATION</scope>
</reference>
<dbReference type="PANTHER" id="PTHR47027:SF26">
    <property type="entry name" value="REVERSE TRANSCRIPTASE DOMAIN-CONTAINING PROTEIN"/>
    <property type="match status" value="1"/>
</dbReference>
<keyword evidence="3" id="KW-1185">Reference proteome</keyword>
<dbReference type="Proteomes" id="UP000275846">
    <property type="component" value="Unassembled WGS sequence"/>
</dbReference>
<evidence type="ECO:0000313" key="4">
    <source>
        <dbReference type="WBParaSite" id="SSLN_0000649601-mRNA-1"/>
    </source>
</evidence>
<evidence type="ECO:0000313" key="2">
    <source>
        <dbReference type="EMBL" id="VDL92682.1"/>
    </source>
</evidence>
<dbReference type="PROSITE" id="PS50878">
    <property type="entry name" value="RT_POL"/>
    <property type="match status" value="1"/>
</dbReference>
<sequence length="196" mass="21995">MIFAARQLQDKCQEMRTHLYTTFIDLTKAFDTVNRNGLWKVMQKFGCPKRFTHMLRQLHDGMTARVTVVGMVSEAFAVTNGVKQGCVLAPTLCSLMFTAMLMGAYRDEQPGIRIAYRTDGHLLNSRRMQAATRVSSATIHDLLFADDCALNTVTEEDMQRSMNLYAAGFANFGLTISTTKTVVMHQPPPSTQYNDP</sequence>
<dbReference type="InterPro" id="IPR000477">
    <property type="entry name" value="RT_dom"/>
</dbReference>
<dbReference type="SUPFAM" id="SSF56672">
    <property type="entry name" value="DNA/RNA polymerases"/>
    <property type="match status" value="1"/>
</dbReference>
<accession>A0A183SPZ9</accession>
<gene>
    <name evidence="2" type="ORF">SSLN_LOCUS6297</name>
</gene>
<dbReference type="EMBL" id="UYSU01033625">
    <property type="protein sequence ID" value="VDL92682.1"/>
    <property type="molecule type" value="Genomic_DNA"/>
</dbReference>
<dbReference type="AlphaFoldDB" id="A0A183SPZ9"/>
<dbReference type="InterPro" id="IPR043502">
    <property type="entry name" value="DNA/RNA_pol_sf"/>
</dbReference>
<reference evidence="2 3" key="2">
    <citation type="submission" date="2018-11" db="EMBL/GenBank/DDBJ databases">
        <authorList>
            <consortium name="Pathogen Informatics"/>
        </authorList>
    </citation>
    <scope>NUCLEOTIDE SEQUENCE [LARGE SCALE GENOMIC DNA]</scope>
    <source>
        <strain evidence="2 3">NST_G2</strain>
    </source>
</reference>
<dbReference type="WBParaSite" id="SSLN_0000649601-mRNA-1">
    <property type="protein sequence ID" value="SSLN_0000649601-mRNA-1"/>
    <property type="gene ID" value="SSLN_0000649601"/>
</dbReference>
<dbReference type="OrthoDB" id="6236756at2759"/>
<feature type="domain" description="Reverse transcriptase" evidence="1">
    <location>
        <begin position="1"/>
        <end position="196"/>
    </location>
</feature>
<evidence type="ECO:0000259" key="1">
    <source>
        <dbReference type="PROSITE" id="PS50878"/>
    </source>
</evidence>
<dbReference type="Pfam" id="PF00078">
    <property type="entry name" value="RVT_1"/>
    <property type="match status" value="1"/>
</dbReference>
<proteinExistence type="predicted"/>
<organism evidence="4">
    <name type="scientific">Schistocephalus solidus</name>
    <name type="common">Tapeworm</name>
    <dbReference type="NCBI Taxonomy" id="70667"/>
    <lineage>
        <taxon>Eukaryota</taxon>
        <taxon>Metazoa</taxon>
        <taxon>Spiralia</taxon>
        <taxon>Lophotrochozoa</taxon>
        <taxon>Platyhelminthes</taxon>
        <taxon>Cestoda</taxon>
        <taxon>Eucestoda</taxon>
        <taxon>Diphyllobothriidea</taxon>
        <taxon>Diphyllobothriidae</taxon>
        <taxon>Schistocephalus</taxon>
    </lineage>
</organism>
<name>A0A183SPZ9_SCHSO</name>